<name>A0A2L2XHL5_9FIRM</name>
<dbReference type="Proteomes" id="UP000239549">
    <property type="component" value="Unassembled WGS sequence"/>
</dbReference>
<protein>
    <submittedName>
        <fullName evidence="1">Uncharacterized protein</fullName>
    </submittedName>
</protein>
<comment type="caution">
    <text evidence="1">The sequence shown here is derived from an EMBL/GenBank/DDBJ whole genome shotgun (WGS) entry which is preliminary data.</text>
</comment>
<accession>A0A2L2XHL5</accession>
<dbReference type="EMBL" id="BFAV01000119">
    <property type="protein sequence ID" value="GBF33726.1"/>
    <property type="molecule type" value="Genomic_DNA"/>
</dbReference>
<proteinExistence type="predicted"/>
<evidence type="ECO:0000313" key="1">
    <source>
        <dbReference type="EMBL" id="GBF33726.1"/>
    </source>
</evidence>
<evidence type="ECO:0000313" key="2">
    <source>
        <dbReference type="Proteomes" id="UP000239549"/>
    </source>
</evidence>
<organism evidence="1 2">
    <name type="scientific">Desulfocucumis palustris</name>
    <dbReference type="NCBI Taxonomy" id="1898651"/>
    <lineage>
        <taxon>Bacteria</taxon>
        <taxon>Bacillati</taxon>
        <taxon>Bacillota</taxon>
        <taxon>Clostridia</taxon>
        <taxon>Eubacteriales</taxon>
        <taxon>Desulfocucumaceae</taxon>
        <taxon>Desulfocucumis</taxon>
    </lineage>
</organism>
<reference evidence="2" key="1">
    <citation type="submission" date="2018-02" db="EMBL/GenBank/DDBJ databases">
        <title>Genome sequence of Desulfocucumis palustris strain NAW-5.</title>
        <authorList>
            <person name="Watanabe M."/>
            <person name="Kojima H."/>
            <person name="Fukui M."/>
        </authorList>
    </citation>
    <scope>NUCLEOTIDE SEQUENCE [LARGE SCALE GENOMIC DNA]</scope>
    <source>
        <strain evidence="2">NAW-5</strain>
    </source>
</reference>
<dbReference type="AlphaFoldDB" id="A0A2L2XHL5"/>
<keyword evidence="2" id="KW-1185">Reference proteome</keyword>
<sequence>MLFKYLINFNSFCRILIPLFVKFLSNLILTKRDLYVALLFRKAIWG</sequence>
<gene>
    <name evidence="1" type="ORF">DCCM_2832</name>
</gene>